<dbReference type="PANTHER" id="PTHR40633">
    <property type="entry name" value="MATRIX PROTEIN, PUTATIVE (AFU_ORTHOLOGUE AFUA_8G05410)-RELATED"/>
    <property type="match status" value="1"/>
</dbReference>
<keyword evidence="5" id="KW-1185">Reference proteome</keyword>
<feature type="signal peptide" evidence="2">
    <location>
        <begin position="1"/>
        <end position="16"/>
    </location>
</feature>
<evidence type="ECO:0000313" key="4">
    <source>
        <dbReference type="EMBL" id="ORX61567.1"/>
    </source>
</evidence>
<dbReference type="PANTHER" id="PTHR40633:SF1">
    <property type="entry name" value="GPI ANCHORED SERINE-THREONINE RICH PROTEIN (AFU_ORTHOLOGUE AFUA_1G03630)"/>
    <property type="match status" value="1"/>
</dbReference>
<sequence length="220" mass="23726">MKFALIASVLMSLVAADSIVSITSPLAGTKLKAGQDVIISWVNPTVPTISQIVLAKGPSTALQPMTAIAQNVDAAAGHFTWKIPYEIENGAEYAFEFGTSPDLAFAGPFSIEGGVGGTLPPQTLPPLPAHPPAILPRRPALPPVRLLLVRLLLPNLPRPHPHPPLLLHRSSLPNLSWPWPSSLLSLNSFNFLPFLFFHAILYIDPSSSRFPLLFSQTINL</sequence>
<accession>A0A1X2GU81</accession>
<dbReference type="Pfam" id="PF10342">
    <property type="entry name" value="Kre9_KNH"/>
    <property type="match status" value="1"/>
</dbReference>
<evidence type="ECO:0000259" key="3">
    <source>
        <dbReference type="Pfam" id="PF10342"/>
    </source>
</evidence>
<dbReference type="OrthoDB" id="2260257at2759"/>
<evidence type="ECO:0000313" key="5">
    <source>
        <dbReference type="Proteomes" id="UP000242146"/>
    </source>
</evidence>
<gene>
    <name evidence="4" type="ORF">DM01DRAFT_1125110</name>
</gene>
<dbReference type="AlphaFoldDB" id="A0A1X2GU81"/>
<organism evidence="4 5">
    <name type="scientific">Hesseltinella vesiculosa</name>
    <dbReference type="NCBI Taxonomy" id="101127"/>
    <lineage>
        <taxon>Eukaryota</taxon>
        <taxon>Fungi</taxon>
        <taxon>Fungi incertae sedis</taxon>
        <taxon>Mucoromycota</taxon>
        <taxon>Mucoromycotina</taxon>
        <taxon>Mucoromycetes</taxon>
        <taxon>Mucorales</taxon>
        <taxon>Cunninghamellaceae</taxon>
        <taxon>Hesseltinella</taxon>
    </lineage>
</organism>
<comment type="caution">
    <text evidence="4">The sequence shown here is derived from an EMBL/GenBank/DDBJ whole genome shotgun (WGS) entry which is preliminary data.</text>
</comment>
<dbReference type="InterPro" id="IPR052982">
    <property type="entry name" value="SRP1/TIP1-like"/>
</dbReference>
<name>A0A1X2GU81_9FUNG</name>
<dbReference type="EMBL" id="MCGT01000003">
    <property type="protein sequence ID" value="ORX61567.1"/>
    <property type="molecule type" value="Genomic_DNA"/>
</dbReference>
<protein>
    <recommendedName>
        <fullName evidence="3">Yeast cell wall synthesis Kre9/Knh1-like N-terminal domain-containing protein</fullName>
    </recommendedName>
</protein>
<feature type="domain" description="Yeast cell wall synthesis Kre9/Knh1-like N-terminal" evidence="3">
    <location>
        <begin position="24"/>
        <end position="110"/>
    </location>
</feature>
<reference evidence="4 5" key="1">
    <citation type="submission" date="2016-07" db="EMBL/GenBank/DDBJ databases">
        <title>Pervasive Adenine N6-methylation of Active Genes in Fungi.</title>
        <authorList>
            <consortium name="DOE Joint Genome Institute"/>
            <person name="Mondo S.J."/>
            <person name="Dannebaum R.O."/>
            <person name="Kuo R.C."/>
            <person name="Labutti K."/>
            <person name="Haridas S."/>
            <person name="Kuo A."/>
            <person name="Salamov A."/>
            <person name="Ahrendt S.R."/>
            <person name="Lipzen A."/>
            <person name="Sullivan W."/>
            <person name="Andreopoulos W.B."/>
            <person name="Clum A."/>
            <person name="Lindquist E."/>
            <person name="Daum C."/>
            <person name="Ramamoorthy G.K."/>
            <person name="Gryganskyi A."/>
            <person name="Culley D."/>
            <person name="Magnuson J.K."/>
            <person name="James T.Y."/>
            <person name="O'Malley M.A."/>
            <person name="Stajich J.E."/>
            <person name="Spatafora J.W."/>
            <person name="Visel A."/>
            <person name="Grigoriev I.V."/>
        </authorList>
    </citation>
    <scope>NUCLEOTIDE SEQUENCE [LARGE SCALE GENOMIC DNA]</scope>
    <source>
        <strain evidence="4 5">NRRL 3301</strain>
    </source>
</reference>
<evidence type="ECO:0000256" key="1">
    <source>
        <dbReference type="ARBA" id="ARBA00022729"/>
    </source>
</evidence>
<keyword evidence="1 2" id="KW-0732">Signal</keyword>
<dbReference type="Proteomes" id="UP000242146">
    <property type="component" value="Unassembled WGS sequence"/>
</dbReference>
<dbReference type="InterPro" id="IPR018466">
    <property type="entry name" value="Kre9/Knh1-like_N"/>
</dbReference>
<proteinExistence type="predicted"/>
<evidence type="ECO:0000256" key="2">
    <source>
        <dbReference type="SAM" id="SignalP"/>
    </source>
</evidence>
<feature type="chain" id="PRO_5012416989" description="Yeast cell wall synthesis Kre9/Knh1-like N-terminal domain-containing protein" evidence="2">
    <location>
        <begin position="17"/>
        <end position="220"/>
    </location>
</feature>
<dbReference type="STRING" id="101127.A0A1X2GU81"/>